<dbReference type="AlphaFoldDB" id="A0A0E2HA48"/>
<dbReference type="EMBL" id="AGYR01000005">
    <property type="protein sequence ID" value="ENZ19423.1"/>
    <property type="molecule type" value="Genomic_DNA"/>
</dbReference>
<reference evidence="1 3" key="1">
    <citation type="submission" date="2013-01" db="EMBL/GenBank/DDBJ databases">
        <title>The Genome Sequence of Clostridium clostridioforme 90A8.</title>
        <authorList>
            <consortium name="The Broad Institute Genome Sequencing Platform"/>
            <person name="Earl A."/>
            <person name="Ward D."/>
            <person name="Feldgarden M."/>
            <person name="Gevers D."/>
            <person name="Courvalin P."/>
            <person name="Lambert T."/>
            <person name="Walker B."/>
            <person name="Young S.K."/>
            <person name="Zeng Q."/>
            <person name="Gargeya S."/>
            <person name="Fitzgerald M."/>
            <person name="Haas B."/>
            <person name="Abouelleil A."/>
            <person name="Alvarado L."/>
            <person name="Arachchi H.M."/>
            <person name="Berlin A.M."/>
            <person name="Chapman S.B."/>
            <person name="Dewar J."/>
            <person name="Goldberg J."/>
            <person name="Griggs A."/>
            <person name="Gujja S."/>
            <person name="Hansen M."/>
            <person name="Howarth C."/>
            <person name="Imamovic A."/>
            <person name="Larimer J."/>
            <person name="McCowan C."/>
            <person name="Murphy C."/>
            <person name="Neiman D."/>
            <person name="Pearson M."/>
            <person name="Priest M."/>
            <person name="Roberts A."/>
            <person name="Saif S."/>
            <person name="Shea T."/>
            <person name="Sisk P."/>
            <person name="Sykes S."/>
            <person name="Wortman J."/>
            <person name="Nusbaum C."/>
            <person name="Birren B."/>
        </authorList>
    </citation>
    <scope>NUCLEOTIDE SEQUENCE [LARGE SCALE GENOMIC DNA]</scope>
    <source>
        <strain evidence="1 3">90A8</strain>
    </source>
</reference>
<accession>A0A0E2HA48</accession>
<evidence type="ECO:0000313" key="1">
    <source>
        <dbReference type="EMBL" id="ENZ13820.1"/>
    </source>
</evidence>
<dbReference type="EMBL" id="AGYR01000029">
    <property type="protein sequence ID" value="ENZ13820.1"/>
    <property type="molecule type" value="Genomic_DNA"/>
</dbReference>
<dbReference type="Proteomes" id="UP000013085">
    <property type="component" value="Unassembled WGS sequence"/>
</dbReference>
<gene>
    <name evidence="2" type="ORF">HMPREF1090_00810</name>
    <name evidence="1" type="ORF">HMPREF1090_02715</name>
</gene>
<comment type="caution">
    <text evidence="1">The sequence shown here is derived from an EMBL/GenBank/DDBJ whole genome shotgun (WGS) entry which is preliminary data.</text>
</comment>
<name>A0A0E2HA48_9FIRM</name>
<proteinExistence type="predicted"/>
<dbReference type="PATRIC" id="fig|999408.3.peg.2936"/>
<dbReference type="RefSeq" id="WP_002594435.1">
    <property type="nucleotide sequence ID" value="NZ_KB850987.1"/>
</dbReference>
<evidence type="ECO:0000313" key="3">
    <source>
        <dbReference type="Proteomes" id="UP000013085"/>
    </source>
</evidence>
<protein>
    <submittedName>
        <fullName evidence="1">Uncharacterized protein</fullName>
    </submittedName>
</protein>
<evidence type="ECO:0000313" key="2">
    <source>
        <dbReference type="EMBL" id="ENZ19423.1"/>
    </source>
</evidence>
<dbReference type="HOGENOM" id="CLU_2583501_0_0_9"/>
<sequence length="80" mass="9070">MTTKGQIERDKENGKLVKGVFCDAYNFYLKYHGKPMEPGTWDGATKDFADIMGKYNGAPICGRLMLATFSQLEEETRWIG</sequence>
<organism evidence="1 3">
    <name type="scientific">[Clostridium] clostridioforme 90A8</name>
    <dbReference type="NCBI Taxonomy" id="999408"/>
    <lineage>
        <taxon>Bacteria</taxon>
        <taxon>Bacillati</taxon>
        <taxon>Bacillota</taxon>
        <taxon>Clostridia</taxon>
        <taxon>Lachnospirales</taxon>
        <taxon>Lachnospiraceae</taxon>
        <taxon>Enterocloster</taxon>
    </lineage>
</organism>